<name>A0AAE0XNZ0_9GAST</name>
<protein>
    <submittedName>
        <fullName evidence="1">Uncharacterized protein</fullName>
    </submittedName>
</protein>
<evidence type="ECO:0000313" key="2">
    <source>
        <dbReference type="Proteomes" id="UP001283361"/>
    </source>
</evidence>
<gene>
    <name evidence="1" type="ORF">RRG08_011582</name>
</gene>
<dbReference type="EMBL" id="JAWDGP010007902">
    <property type="protein sequence ID" value="KAK3700825.1"/>
    <property type="molecule type" value="Genomic_DNA"/>
</dbReference>
<proteinExistence type="predicted"/>
<comment type="caution">
    <text evidence="1">The sequence shown here is derived from an EMBL/GenBank/DDBJ whole genome shotgun (WGS) entry which is preliminary data.</text>
</comment>
<keyword evidence="2" id="KW-1185">Reference proteome</keyword>
<organism evidence="1 2">
    <name type="scientific">Elysia crispata</name>
    <name type="common">lettuce slug</name>
    <dbReference type="NCBI Taxonomy" id="231223"/>
    <lineage>
        <taxon>Eukaryota</taxon>
        <taxon>Metazoa</taxon>
        <taxon>Spiralia</taxon>
        <taxon>Lophotrochozoa</taxon>
        <taxon>Mollusca</taxon>
        <taxon>Gastropoda</taxon>
        <taxon>Heterobranchia</taxon>
        <taxon>Euthyneura</taxon>
        <taxon>Panpulmonata</taxon>
        <taxon>Sacoglossa</taxon>
        <taxon>Placobranchoidea</taxon>
        <taxon>Plakobranchidae</taxon>
        <taxon>Elysia</taxon>
    </lineage>
</organism>
<sequence length="144" mass="16390">MTRQTTNSGHLRDLSMTLADCLSRFVHSLIYQRRIEQYYDVTVGSDNVKSADNAACRFGDTNISLWSALMTYGRFRGAAIRPIFYTELTRHMARLAYYGHLAQIDESLKIRETGGDVDICEVFKPALYTELYSNLASLTYCPLP</sequence>
<evidence type="ECO:0000313" key="1">
    <source>
        <dbReference type="EMBL" id="KAK3700825.1"/>
    </source>
</evidence>
<dbReference type="Proteomes" id="UP001283361">
    <property type="component" value="Unassembled WGS sequence"/>
</dbReference>
<accession>A0AAE0XNZ0</accession>
<dbReference type="AlphaFoldDB" id="A0AAE0XNZ0"/>
<reference evidence="1" key="1">
    <citation type="journal article" date="2023" name="G3 (Bethesda)">
        <title>A reference genome for the long-term kleptoplast-retaining sea slug Elysia crispata morphotype clarki.</title>
        <authorList>
            <person name="Eastman K.E."/>
            <person name="Pendleton A.L."/>
            <person name="Shaikh M.A."/>
            <person name="Suttiyut T."/>
            <person name="Ogas R."/>
            <person name="Tomko P."/>
            <person name="Gavelis G."/>
            <person name="Widhalm J.R."/>
            <person name="Wisecaver J.H."/>
        </authorList>
    </citation>
    <scope>NUCLEOTIDE SEQUENCE</scope>
    <source>
        <strain evidence="1">ECLA1</strain>
    </source>
</reference>